<dbReference type="PANTHER" id="PTHR30213">
    <property type="entry name" value="INNER MEMBRANE PROTEIN YHJD"/>
    <property type="match status" value="1"/>
</dbReference>
<keyword evidence="4 6" id="KW-1133">Transmembrane helix</keyword>
<proteinExistence type="predicted"/>
<gene>
    <name evidence="7" type="ORF">CWM47_19735</name>
</gene>
<evidence type="ECO:0000256" key="1">
    <source>
        <dbReference type="ARBA" id="ARBA00004651"/>
    </source>
</evidence>
<evidence type="ECO:0000256" key="6">
    <source>
        <dbReference type="SAM" id="Phobius"/>
    </source>
</evidence>
<dbReference type="PIRSF" id="PIRSF035875">
    <property type="entry name" value="RNase_BN"/>
    <property type="match status" value="1"/>
</dbReference>
<reference evidence="7 8" key="1">
    <citation type="submission" date="2017-11" db="EMBL/GenBank/DDBJ databases">
        <title>Taxonomic description and genome sequences of Spirosoma HA7 sp. nov., isolated from pollen microhabitat of Corylus avellana.</title>
        <authorList>
            <person name="Ambika Manirajan B."/>
            <person name="Suarez C."/>
            <person name="Ratering S."/>
            <person name="Geissler-Plaum R."/>
            <person name="Cardinale M."/>
            <person name="Sylvia S."/>
        </authorList>
    </citation>
    <scope>NUCLEOTIDE SEQUENCE [LARGE SCALE GENOMIC DNA]</scope>
    <source>
        <strain evidence="7 8">HA7</strain>
    </source>
</reference>
<keyword evidence="2" id="KW-1003">Cell membrane</keyword>
<feature type="transmembrane region" description="Helical" evidence="6">
    <location>
        <begin position="233"/>
        <end position="256"/>
    </location>
</feature>
<feature type="transmembrane region" description="Helical" evidence="6">
    <location>
        <begin position="116"/>
        <end position="135"/>
    </location>
</feature>
<dbReference type="KEGG" id="spir:CWM47_19735"/>
<dbReference type="InterPro" id="IPR017039">
    <property type="entry name" value="Virul_fac_BrkB"/>
</dbReference>
<feature type="transmembrane region" description="Helical" evidence="6">
    <location>
        <begin position="268"/>
        <end position="290"/>
    </location>
</feature>
<dbReference type="NCBIfam" id="TIGR00765">
    <property type="entry name" value="yihY_not_rbn"/>
    <property type="match status" value="1"/>
</dbReference>
<evidence type="ECO:0000256" key="3">
    <source>
        <dbReference type="ARBA" id="ARBA00022692"/>
    </source>
</evidence>
<name>A0A2K8Z1U3_9BACT</name>
<evidence type="ECO:0000256" key="4">
    <source>
        <dbReference type="ARBA" id="ARBA00022989"/>
    </source>
</evidence>
<accession>A0A2K8Z1U3</accession>
<dbReference type="Proteomes" id="UP000232883">
    <property type="component" value="Chromosome"/>
</dbReference>
<evidence type="ECO:0000313" key="8">
    <source>
        <dbReference type="Proteomes" id="UP000232883"/>
    </source>
</evidence>
<feature type="transmembrane region" description="Helical" evidence="6">
    <location>
        <begin position="156"/>
        <end position="183"/>
    </location>
</feature>
<evidence type="ECO:0000256" key="5">
    <source>
        <dbReference type="ARBA" id="ARBA00023136"/>
    </source>
</evidence>
<evidence type="ECO:0000256" key="2">
    <source>
        <dbReference type="ARBA" id="ARBA00022475"/>
    </source>
</evidence>
<comment type="subcellular location">
    <subcellularLocation>
        <location evidence="1">Cell membrane</location>
        <topology evidence="1">Multi-pass membrane protein</topology>
    </subcellularLocation>
</comment>
<feature type="transmembrane region" description="Helical" evidence="6">
    <location>
        <begin position="195"/>
        <end position="221"/>
    </location>
</feature>
<keyword evidence="3 6" id="KW-0812">Transmembrane</keyword>
<dbReference type="RefSeq" id="WP_100989927.1">
    <property type="nucleotide sequence ID" value="NZ_CP025096.1"/>
</dbReference>
<dbReference type="Pfam" id="PF03631">
    <property type="entry name" value="Virul_fac_BrkB"/>
    <property type="match status" value="1"/>
</dbReference>
<dbReference type="PANTHER" id="PTHR30213:SF0">
    <property type="entry name" value="UPF0761 MEMBRANE PROTEIN YIHY"/>
    <property type="match status" value="1"/>
</dbReference>
<evidence type="ECO:0000313" key="7">
    <source>
        <dbReference type="EMBL" id="AUD03860.1"/>
    </source>
</evidence>
<sequence>MFDKLLNVKALRNARIWLQGHHPFNSRITWYTFLQKMLAQITDNNTSERAASVSYSLILAVFPTVIFFFTLIPFITFIPDLEDQIMGFFQRLLPGDTFSTVDTTIRDIINRPRSGVLSFGFLLALYSATSGLVALMQAFNSSYHSDERRGFFKVRLVAIGLTFTLAFALILAVVVLIIGGIISDYLLHFGLLNNVIFINLLAIGRYLVVFAVFVGAVSVIYRYGPDVKMKWVFITPGSVTASLLIVLTTLGFSFYVSNFGSYNKVYGSIGTLIALMIWINLIALLLILGFEMNVALYNLEGEKNPSVAEKTTNATPEI</sequence>
<feature type="transmembrane region" description="Helical" evidence="6">
    <location>
        <begin position="57"/>
        <end position="78"/>
    </location>
</feature>
<keyword evidence="8" id="KW-1185">Reference proteome</keyword>
<organism evidence="7 8">
    <name type="scientific">Spirosoma pollinicola</name>
    <dbReference type="NCBI Taxonomy" id="2057025"/>
    <lineage>
        <taxon>Bacteria</taxon>
        <taxon>Pseudomonadati</taxon>
        <taxon>Bacteroidota</taxon>
        <taxon>Cytophagia</taxon>
        <taxon>Cytophagales</taxon>
        <taxon>Cytophagaceae</taxon>
        <taxon>Spirosoma</taxon>
    </lineage>
</organism>
<keyword evidence="5 6" id="KW-0472">Membrane</keyword>
<dbReference type="EMBL" id="CP025096">
    <property type="protein sequence ID" value="AUD03860.1"/>
    <property type="molecule type" value="Genomic_DNA"/>
</dbReference>
<dbReference type="GO" id="GO:0005886">
    <property type="term" value="C:plasma membrane"/>
    <property type="evidence" value="ECO:0007669"/>
    <property type="project" value="UniProtKB-SubCell"/>
</dbReference>
<dbReference type="AlphaFoldDB" id="A0A2K8Z1U3"/>
<dbReference type="OrthoDB" id="977385at2"/>
<protein>
    <submittedName>
        <fullName evidence="7">YihY/virulence factor BrkB family protein</fullName>
    </submittedName>
</protein>